<dbReference type="Proteomes" id="UP001497416">
    <property type="component" value="Unassembled WGS sequence"/>
</dbReference>
<proteinExistence type="predicted"/>
<protein>
    <submittedName>
        <fullName evidence="1">Hemagglutinin protein</fullName>
    </submittedName>
</protein>
<evidence type="ECO:0000313" key="1">
    <source>
        <dbReference type="EMBL" id="CAL2082314.1"/>
    </source>
</evidence>
<organism evidence="1 2">
    <name type="scientific">Tenacibaculum platacis</name>
    <dbReference type="NCBI Taxonomy" id="3137852"/>
    <lineage>
        <taxon>Bacteria</taxon>
        <taxon>Pseudomonadati</taxon>
        <taxon>Bacteroidota</taxon>
        <taxon>Flavobacteriia</taxon>
        <taxon>Flavobacteriales</taxon>
        <taxon>Flavobacteriaceae</taxon>
        <taxon>Tenacibaculum</taxon>
    </lineage>
</organism>
<accession>A0ABP1EMQ7</accession>
<keyword evidence="2" id="KW-1185">Reference proteome</keyword>
<name>A0ABP1EMQ7_9FLAO</name>
<comment type="caution">
    <text evidence="1">The sequence shown here is derived from an EMBL/GenBank/DDBJ whole genome shotgun (WGS) entry which is preliminary data.</text>
</comment>
<evidence type="ECO:0000313" key="2">
    <source>
        <dbReference type="Proteomes" id="UP001497416"/>
    </source>
</evidence>
<sequence length="288" mass="30469">MKQFLFIISLLITSSLSSQTLERTVIGSSGTTLSTANASLDFTIGELVVTTSSNGSNTLTQGFQQETIVLRIKLAPVVFLQGPLTTSGTTTMDDSLRSNSLLPTTSPYADAITCEASVFNTTGNNAIIDWIWITLRDKNDRTTILASQSALLQADGDIVDVDGVSALKINLSSDSYYVAVNHRNHLGIMSESAIALNTNSSTAVNLSDSASSVFGGTNSVVDMSNGLFAMVSGDFDENGQIQNIDTSAIIQLLGISGYSKADLDMNGQVQNADINTILNTNIGKGEQF</sequence>
<dbReference type="EMBL" id="CAXIXY010000003">
    <property type="protein sequence ID" value="CAL2082314.1"/>
    <property type="molecule type" value="Genomic_DNA"/>
</dbReference>
<dbReference type="InterPro" id="IPR018247">
    <property type="entry name" value="EF_Hand_1_Ca_BS"/>
</dbReference>
<dbReference type="PROSITE" id="PS00018">
    <property type="entry name" value="EF_HAND_1"/>
    <property type="match status" value="1"/>
</dbReference>
<gene>
    <name evidence="1" type="ORF">T190607A01A_11341</name>
</gene>
<dbReference type="RefSeq" id="WP_348711259.1">
    <property type="nucleotide sequence ID" value="NZ_CAXIXY010000003.1"/>
</dbReference>
<reference evidence="1 2" key="1">
    <citation type="submission" date="2024-05" db="EMBL/GenBank/DDBJ databases">
        <authorList>
            <person name="Duchaud E."/>
        </authorList>
    </citation>
    <scope>NUCLEOTIDE SEQUENCE [LARGE SCALE GENOMIC DNA]</scope>
    <source>
        <strain evidence="1">Ena-SAMPLE-TAB-13-05-2024-13:56:06:370-140302</strain>
    </source>
</reference>